<reference evidence="1 2" key="1">
    <citation type="journal article" date="2014" name="PLoS Genet.">
        <title>Phylogenetically driven sequencing of extremely halophilic archaea reveals strategies for static and dynamic osmo-response.</title>
        <authorList>
            <person name="Becker E.A."/>
            <person name="Seitzer P.M."/>
            <person name="Tritt A."/>
            <person name="Larsen D."/>
            <person name="Krusor M."/>
            <person name="Yao A.I."/>
            <person name="Wu D."/>
            <person name="Madern D."/>
            <person name="Eisen J.A."/>
            <person name="Darling A.E."/>
            <person name="Facciotti M.T."/>
        </authorList>
    </citation>
    <scope>NUCLEOTIDE SEQUENCE [LARGE SCALE GENOMIC DNA]</scope>
    <source>
        <strain evidence="1 2">JCM 12890</strain>
    </source>
</reference>
<dbReference type="Proteomes" id="UP000011511">
    <property type="component" value="Unassembled WGS sequence"/>
</dbReference>
<comment type="caution">
    <text evidence="1">The sequence shown here is derived from an EMBL/GenBank/DDBJ whole genome shotgun (WGS) entry which is preliminary data.</text>
</comment>
<evidence type="ECO:0000313" key="2">
    <source>
        <dbReference type="Proteomes" id="UP000011511"/>
    </source>
</evidence>
<organism evidence="1 2">
    <name type="scientific">Natrinema altunense (strain JCM 12890 / CGMCC 1.3731 / AJ2)</name>
    <dbReference type="NCBI Taxonomy" id="1227494"/>
    <lineage>
        <taxon>Archaea</taxon>
        <taxon>Methanobacteriati</taxon>
        <taxon>Methanobacteriota</taxon>
        <taxon>Stenosarchaea group</taxon>
        <taxon>Halobacteria</taxon>
        <taxon>Halobacteriales</taxon>
        <taxon>Natrialbaceae</taxon>
        <taxon>Natrinema</taxon>
    </lineage>
</organism>
<dbReference type="EMBL" id="AOIK01000043">
    <property type="protein sequence ID" value="ELY83653.1"/>
    <property type="molecule type" value="Genomic_DNA"/>
</dbReference>
<accession>L9ZEP2</accession>
<proteinExistence type="predicted"/>
<name>L9ZEP2_NATA2</name>
<dbReference type="AlphaFoldDB" id="L9ZEP2"/>
<protein>
    <submittedName>
        <fullName evidence="1">Uncharacterized protein</fullName>
    </submittedName>
</protein>
<dbReference type="RefSeq" id="WP_007110797.1">
    <property type="nucleotide sequence ID" value="NZ_AOIK01000043.1"/>
</dbReference>
<evidence type="ECO:0000313" key="1">
    <source>
        <dbReference type="EMBL" id="ELY83653.1"/>
    </source>
</evidence>
<sequence length="79" mass="8919">MGYLDELEELAEEYDLEEDLERNLEYAELQDEFFSELKTAVGPGAAVDVMDAIEEDEYEEARQVLEEYSGSSGGAWTGE</sequence>
<gene>
    <name evidence="1" type="ORF">C485_17912</name>
</gene>
<keyword evidence="2" id="KW-1185">Reference proteome</keyword>